<feature type="transmembrane region" description="Helical" evidence="1">
    <location>
        <begin position="7"/>
        <end position="26"/>
    </location>
</feature>
<dbReference type="Proteomes" id="UP000253046">
    <property type="component" value="Unassembled WGS sequence"/>
</dbReference>
<accession>A0A366IBT9</accession>
<dbReference type="EMBL" id="QNRY01000003">
    <property type="protein sequence ID" value="RBP66554.1"/>
    <property type="molecule type" value="Genomic_DNA"/>
</dbReference>
<dbReference type="AlphaFoldDB" id="A0A366IBT9"/>
<evidence type="ECO:0000313" key="2">
    <source>
        <dbReference type="EMBL" id="RBP66554.1"/>
    </source>
</evidence>
<evidence type="ECO:0000313" key="3">
    <source>
        <dbReference type="Proteomes" id="UP000253046"/>
    </source>
</evidence>
<sequence>MPENMDALLSISTPLFNAVLLLPVWVTDRESLP</sequence>
<keyword evidence="1" id="KW-0472">Membrane</keyword>
<reference evidence="2 3" key="1">
    <citation type="submission" date="2018-06" db="EMBL/GenBank/DDBJ databases">
        <title>Genomic Encyclopedia of Type Strains, Phase IV (KMG-IV): sequencing the most valuable type-strain genomes for metagenomic binning, comparative biology and taxonomic classification.</title>
        <authorList>
            <person name="Goeker M."/>
        </authorList>
    </citation>
    <scope>NUCLEOTIDE SEQUENCE [LARGE SCALE GENOMIC DNA]</scope>
    <source>
        <strain evidence="2 3">DSM 30166</strain>
    </source>
</reference>
<organism evidence="2 3">
    <name type="scientific">Brenneria salicis ATCC 15712 = DSM 30166</name>
    <dbReference type="NCBI Taxonomy" id="714314"/>
    <lineage>
        <taxon>Bacteria</taxon>
        <taxon>Pseudomonadati</taxon>
        <taxon>Pseudomonadota</taxon>
        <taxon>Gammaproteobacteria</taxon>
        <taxon>Enterobacterales</taxon>
        <taxon>Pectobacteriaceae</taxon>
        <taxon>Brenneria</taxon>
    </lineage>
</organism>
<comment type="caution">
    <text evidence="2">The sequence shown here is derived from an EMBL/GenBank/DDBJ whole genome shotgun (WGS) entry which is preliminary data.</text>
</comment>
<keyword evidence="3" id="KW-1185">Reference proteome</keyword>
<proteinExistence type="predicted"/>
<name>A0A366IBT9_9GAMM</name>
<keyword evidence="1" id="KW-1133">Transmembrane helix</keyword>
<protein>
    <submittedName>
        <fullName evidence="2">Uncharacterized protein</fullName>
    </submittedName>
</protein>
<evidence type="ECO:0000256" key="1">
    <source>
        <dbReference type="SAM" id="Phobius"/>
    </source>
</evidence>
<keyword evidence="1" id="KW-0812">Transmembrane</keyword>
<gene>
    <name evidence="2" type="ORF">DES54_10383</name>
</gene>